<protein>
    <recommendedName>
        <fullName evidence="4">Foot protein-3</fullName>
    </recommendedName>
</protein>
<proteinExistence type="predicted"/>
<organism evidence="2 3">
    <name type="scientific">Bugula neritina</name>
    <name type="common">Brown bryozoan</name>
    <name type="synonym">Sertularia neritina</name>
    <dbReference type="NCBI Taxonomy" id="10212"/>
    <lineage>
        <taxon>Eukaryota</taxon>
        <taxon>Metazoa</taxon>
        <taxon>Spiralia</taxon>
        <taxon>Lophotrochozoa</taxon>
        <taxon>Bryozoa</taxon>
        <taxon>Gymnolaemata</taxon>
        <taxon>Cheilostomatida</taxon>
        <taxon>Flustrina</taxon>
        <taxon>Buguloidea</taxon>
        <taxon>Bugulidae</taxon>
        <taxon>Bugula</taxon>
    </lineage>
</organism>
<dbReference type="EMBL" id="VXIV02000597">
    <property type="protein sequence ID" value="KAF6037256.1"/>
    <property type="molecule type" value="Genomic_DNA"/>
</dbReference>
<dbReference type="Proteomes" id="UP000593567">
    <property type="component" value="Unassembled WGS sequence"/>
</dbReference>
<comment type="caution">
    <text evidence="2">The sequence shown here is derived from an EMBL/GenBank/DDBJ whole genome shotgun (WGS) entry which is preliminary data.</text>
</comment>
<evidence type="ECO:0000313" key="3">
    <source>
        <dbReference type="Proteomes" id="UP000593567"/>
    </source>
</evidence>
<evidence type="ECO:0000313" key="2">
    <source>
        <dbReference type="EMBL" id="KAF6037256.1"/>
    </source>
</evidence>
<keyword evidence="1" id="KW-0732">Signal</keyword>
<name>A0A7J7KIG1_BUGNE</name>
<accession>A0A7J7KIG1</accession>
<keyword evidence="3" id="KW-1185">Reference proteome</keyword>
<reference evidence="2" key="1">
    <citation type="submission" date="2020-06" db="EMBL/GenBank/DDBJ databases">
        <title>Draft genome of Bugula neritina, a colonial animal packing powerful symbionts and potential medicines.</title>
        <authorList>
            <person name="Rayko M."/>
        </authorList>
    </citation>
    <scope>NUCLEOTIDE SEQUENCE [LARGE SCALE GENOMIC DNA]</scope>
    <source>
        <strain evidence="2">Kwan_BN1</strain>
    </source>
</reference>
<feature type="chain" id="PRO_5029494958" description="Foot protein-3" evidence="1">
    <location>
        <begin position="26"/>
        <end position="90"/>
    </location>
</feature>
<evidence type="ECO:0000256" key="1">
    <source>
        <dbReference type="SAM" id="SignalP"/>
    </source>
</evidence>
<evidence type="ECO:0008006" key="4">
    <source>
        <dbReference type="Google" id="ProtNLM"/>
    </source>
</evidence>
<dbReference type="AlphaFoldDB" id="A0A7J7KIG1"/>
<feature type="signal peptide" evidence="1">
    <location>
        <begin position="1"/>
        <end position="25"/>
    </location>
</feature>
<sequence length="90" mass="10684">MFWQNSNSLTMKVIAVLFAVCLALAAAAYNRGYVNHQVGYNRYPHGGRRLYNNVHSRYNSRRRFFGRRQGTYHTRPYGRSYNRYSGSNYY</sequence>
<gene>
    <name evidence="2" type="ORF">EB796_004446</name>
</gene>